<gene>
    <name evidence="2" type="ORF">CBM2636_MP21210</name>
</gene>
<evidence type="ECO:0000313" key="3">
    <source>
        <dbReference type="Proteomes" id="UP000254259"/>
    </source>
</evidence>
<dbReference type="EMBL" id="LT984814">
    <property type="protein sequence ID" value="SPD68360.1"/>
    <property type="molecule type" value="Genomic_DNA"/>
</dbReference>
<feature type="region of interest" description="Disordered" evidence="1">
    <location>
        <begin position="52"/>
        <end position="99"/>
    </location>
</feature>
<protein>
    <submittedName>
        <fullName evidence="2">Uncharacterized protein</fullName>
    </submittedName>
</protein>
<dbReference type="Proteomes" id="UP000254259">
    <property type="component" value="Plasmid CBM2636_mp"/>
</dbReference>
<evidence type="ECO:0000313" key="2">
    <source>
        <dbReference type="EMBL" id="SPD68360.1"/>
    </source>
</evidence>
<dbReference type="AlphaFoldDB" id="A0A9Q7V2I7"/>
<geneLocation type="plasmid" evidence="3">
    <name>cbm2636_mp</name>
</geneLocation>
<evidence type="ECO:0000256" key="1">
    <source>
        <dbReference type="SAM" id="MobiDB-lite"/>
    </source>
</evidence>
<name>A0A9Q7V2I7_9BURK</name>
<keyword evidence="2" id="KW-0614">Plasmid</keyword>
<organism evidence="2 3">
    <name type="scientific">Cupriavidus taiwanensis</name>
    <dbReference type="NCBI Taxonomy" id="164546"/>
    <lineage>
        <taxon>Bacteria</taxon>
        <taxon>Pseudomonadati</taxon>
        <taxon>Pseudomonadota</taxon>
        <taxon>Betaproteobacteria</taxon>
        <taxon>Burkholderiales</taxon>
        <taxon>Burkholderiaceae</taxon>
        <taxon>Cupriavidus</taxon>
    </lineage>
</organism>
<reference evidence="2 3" key="1">
    <citation type="submission" date="2018-01" db="EMBL/GenBank/DDBJ databases">
        <authorList>
            <person name="Clerissi C."/>
        </authorList>
    </citation>
    <scope>NUCLEOTIDE SEQUENCE [LARGE SCALE GENOMIC DNA]</scope>
    <source>
        <strain evidence="2">Cupriavidus taiwanensis SWF 66322</strain>
        <plasmid evidence="3">cbm2636_mp</plasmid>
    </source>
</reference>
<proteinExistence type="predicted"/>
<sequence>MRTTSGAAGWPAFGASRTLFSLLWVTVPGRTQPSDHRSAVHNRTTRRISLTPEGESYRMEGAASSPRWKRWNASRPLSVSTSTAEQASTDTARPMARQA</sequence>
<feature type="compositionally biased region" description="Polar residues" evidence="1">
    <location>
        <begin position="75"/>
        <end position="91"/>
    </location>
</feature>
<accession>A0A9Q7V2I7</accession>